<dbReference type="EMBL" id="WBMS02000013">
    <property type="protein sequence ID" value="MWA02365.1"/>
    <property type="molecule type" value="Genomic_DNA"/>
</dbReference>
<dbReference type="SUPFAM" id="SSF53474">
    <property type="entry name" value="alpha/beta-Hydrolases"/>
    <property type="match status" value="1"/>
</dbReference>
<organism evidence="2 4">
    <name type="scientific">Actinomadura physcomitrii</name>
    <dbReference type="NCBI Taxonomy" id="2650748"/>
    <lineage>
        <taxon>Bacteria</taxon>
        <taxon>Bacillati</taxon>
        <taxon>Actinomycetota</taxon>
        <taxon>Actinomycetes</taxon>
        <taxon>Streptosporangiales</taxon>
        <taxon>Thermomonosporaceae</taxon>
        <taxon>Actinomadura</taxon>
    </lineage>
</organism>
<sequence>MPFVRSRAGQVFYAEQGRGRPVVLLHAALHDHTDFDAVAGPLAAAGHRVLAVDWPGHGRSEMPAGGPRLVTAPLLAGVLADLVAELDLDRAVFVGNSVGGYASARLALDHPDRVAGLVLVNAGGFVKVPRLAARALGVRTVNRAVFPRLVPRYMKPDSDRLRAITRRVQDRARSRTGAAVSAALWRSIADPAYDLRADGPRLGVPVLLAWGARDIILPMSAARETQAAIPDADLRTMETGHVPFAADPDGFLGLVLPFLESEETAGSAQ</sequence>
<gene>
    <name evidence="2" type="ORF">F8568_018725</name>
    <name evidence="3" type="ORF">F8568_022325</name>
</gene>
<dbReference type="PRINTS" id="PR00111">
    <property type="entry name" value="ABHYDROLASE"/>
</dbReference>
<dbReference type="Gene3D" id="3.40.50.1820">
    <property type="entry name" value="alpha/beta hydrolase"/>
    <property type="match status" value="1"/>
</dbReference>
<accession>A0A6I4MD31</accession>
<dbReference type="RefSeq" id="WP_151594825.1">
    <property type="nucleotide sequence ID" value="NZ_WBMS02000013.1"/>
</dbReference>
<dbReference type="Pfam" id="PF00561">
    <property type="entry name" value="Abhydrolase_1"/>
    <property type="match status" value="1"/>
</dbReference>
<dbReference type="InterPro" id="IPR000073">
    <property type="entry name" value="AB_hydrolase_1"/>
</dbReference>
<dbReference type="PANTHER" id="PTHR43194:SF5">
    <property type="entry name" value="PIMELOYL-[ACYL-CARRIER PROTEIN] METHYL ESTER ESTERASE"/>
    <property type="match status" value="1"/>
</dbReference>
<comment type="caution">
    <text evidence="2">The sequence shown here is derived from an EMBL/GenBank/DDBJ whole genome shotgun (WGS) entry which is preliminary data.</text>
</comment>
<dbReference type="EMBL" id="WBMS02000017">
    <property type="protein sequence ID" value="MWA03063.1"/>
    <property type="molecule type" value="Genomic_DNA"/>
</dbReference>
<dbReference type="GO" id="GO:0016787">
    <property type="term" value="F:hydrolase activity"/>
    <property type="evidence" value="ECO:0007669"/>
    <property type="project" value="UniProtKB-KW"/>
</dbReference>
<evidence type="ECO:0000313" key="3">
    <source>
        <dbReference type="EMBL" id="MWA03063.1"/>
    </source>
</evidence>
<feature type="domain" description="AB hydrolase-1" evidence="1">
    <location>
        <begin position="21"/>
        <end position="244"/>
    </location>
</feature>
<dbReference type="PANTHER" id="PTHR43194">
    <property type="entry name" value="HYDROLASE ALPHA/BETA FOLD FAMILY"/>
    <property type="match status" value="1"/>
</dbReference>
<dbReference type="Proteomes" id="UP000462055">
    <property type="component" value="Unassembled WGS sequence"/>
</dbReference>
<evidence type="ECO:0000259" key="1">
    <source>
        <dbReference type="Pfam" id="PF00561"/>
    </source>
</evidence>
<dbReference type="AlphaFoldDB" id="A0A6I4MD31"/>
<proteinExistence type="predicted"/>
<reference evidence="2 4" key="1">
    <citation type="submission" date="2019-12" db="EMBL/GenBank/DDBJ databases">
        <title>Actinomadura physcomitrii sp. nov., a novel actinomycete isolated from moss [Physcomitrium sphaericum (Ludw) Fuernr].</title>
        <authorList>
            <person name="Zhuang X."/>
        </authorList>
    </citation>
    <scope>NUCLEOTIDE SEQUENCE [LARGE SCALE GENOMIC DNA]</scope>
    <source>
        <strain evidence="2 4">LD22</strain>
    </source>
</reference>
<dbReference type="InterPro" id="IPR050228">
    <property type="entry name" value="Carboxylesterase_BioH"/>
</dbReference>
<keyword evidence="4" id="KW-1185">Reference proteome</keyword>
<dbReference type="InterPro" id="IPR029058">
    <property type="entry name" value="AB_hydrolase_fold"/>
</dbReference>
<protein>
    <submittedName>
        <fullName evidence="2">Alpha/beta fold hydrolase</fullName>
    </submittedName>
</protein>
<evidence type="ECO:0000313" key="2">
    <source>
        <dbReference type="EMBL" id="MWA02365.1"/>
    </source>
</evidence>
<name>A0A6I4MD31_9ACTN</name>
<evidence type="ECO:0000313" key="4">
    <source>
        <dbReference type="Proteomes" id="UP000462055"/>
    </source>
</evidence>
<keyword evidence="2" id="KW-0378">Hydrolase</keyword>